<keyword evidence="1" id="KW-1133">Transmembrane helix</keyword>
<dbReference type="OrthoDB" id="3540210at2759"/>
<protein>
    <submittedName>
        <fullName evidence="2">Uncharacterized protein</fullName>
    </submittedName>
</protein>
<feature type="transmembrane region" description="Helical" evidence="1">
    <location>
        <begin position="102"/>
        <end position="123"/>
    </location>
</feature>
<keyword evidence="1" id="KW-0472">Membrane</keyword>
<reference evidence="2" key="1">
    <citation type="journal article" date="2021" name="Nat. Commun.">
        <title>Genetic determinants of endophytism in the Arabidopsis root mycobiome.</title>
        <authorList>
            <person name="Mesny F."/>
            <person name="Miyauchi S."/>
            <person name="Thiergart T."/>
            <person name="Pickel B."/>
            <person name="Atanasova L."/>
            <person name="Karlsson M."/>
            <person name="Huettel B."/>
            <person name="Barry K.W."/>
            <person name="Haridas S."/>
            <person name="Chen C."/>
            <person name="Bauer D."/>
            <person name="Andreopoulos W."/>
            <person name="Pangilinan J."/>
            <person name="LaButti K."/>
            <person name="Riley R."/>
            <person name="Lipzen A."/>
            <person name="Clum A."/>
            <person name="Drula E."/>
            <person name="Henrissat B."/>
            <person name="Kohler A."/>
            <person name="Grigoriev I.V."/>
            <person name="Martin F.M."/>
            <person name="Hacquard S."/>
        </authorList>
    </citation>
    <scope>NUCLEOTIDE SEQUENCE</scope>
    <source>
        <strain evidence="2">MPI-CAGE-AT-0147</strain>
    </source>
</reference>
<evidence type="ECO:0000313" key="3">
    <source>
        <dbReference type="Proteomes" id="UP000738349"/>
    </source>
</evidence>
<dbReference type="Proteomes" id="UP000738349">
    <property type="component" value="Unassembled WGS sequence"/>
</dbReference>
<comment type="caution">
    <text evidence="2">The sequence shown here is derived from an EMBL/GenBank/DDBJ whole genome shotgun (WGS) entry which is preliminary data.</text>
</comment>
<keyword evidence="1" id="KW-0812">Transmembrane</keyword>
<dbReference type="EMBL" id="JAGMUV010000020">
    <property type="protein sequence ID" value="KAH7126080.1"/>
    <property type="molecule type" value="Genomic_DNA"/>
</dbReference>
<feature type="non-terminal residue" evidence="2">
    <location>
        <position position="609"/>
    </location>
</feature>
<evidence type="ECO:0000256" key="1">
    <source>
        <dbReference type="SAM" id="Phobius"/>
    </source>
</evidence>
<feature type="transmembrane region" description="Helical" evidence="1">
    <location>
        <begin position="549"/>
        <end position="571"/>
    </location>
</feature>
<feature type="non-terminal residue" evidence="2">
    <location>
        <position position="1"/>
    </location>
</feature>
<feature type="transmembrane region" description="Helical" evidence="1">
    <location>
        <begin position="28"/>
        <end position="51"/>
    </location>
</feature>
<accession>A0A9P9IP16</accession>
<sequence>IYQGVWRDYSAAGLNAIVLTLPLPSAGYLISAMTFLLTLAVTSCWTAAYALHQYYVSRSDDPLDLQLQVLLRNVGTPRAALRDMWKINQAWKTTRVRRDMRIIIITLVSGIFVLAMIPVSTLVTSIASKREEAVLVLATPRTCGYVQSNFSVFASDDGFAASYGYTTAKALRGRAYAKAWYGEVVASQRGPSSIFLLPRLPYDTYTAPCPLGQNRCRFDVSDTESADKAIVFDTRLLDTGSHLGINGPREHMIQFRRKTSCSPTRLSDLWGPYQEDSENYTALRAGPWEGPGNITLKFNTHIRVENVGYLIVTYFRSRFAVIDPGATQTSLGTWRPIPLFEHDDALLTLHAILPNVGYLGPVNDPIFQAMGKSTQARLGKVVYYSDYFITSLVCLDQVQFCNQNNGKCTDLTHHVQAVGQSETGLGLNEQQLGVLKRIGLSLIDSTTYQSGIATLGSTALLASELVYNNAISPPLPDEQWIREVTLWFQTGLSILQEQMMLFLDISALNDTSGAFILEPVKNSSEKDHVESEWQCTAQKIQSQGQVQNFNFAVVMIITTVAASIVILAWTLDSFVGCVRKRRDEPNGGVRQFARNTDNLYWLLHAGLQG</sequence>
<proteinExistence type="predicted"/>
<name>A0A9P9IP16_9HYPO</name>
<evidence type="ECO:0000313" key="2">
    <source>
        <dbReference type="EMBL" id="KAH7126080.1"/>
    </source>
</evidence>
<organism evidence="2 3">
    <name type="scientific">Dactylonectria macrodidyma</name>
    <dbReference type="NCBI Taxonomy" id="307937"/>
    <lineage>
        <taxon>Eukaryota</taxon>
        <taxon>Fungi</taxon>
        <taxon>Dikarya</taxon>
        <taxon>Ascomycota</taxon>
        <taxon>Pezizomycotina</taxon>
        <taxon>Sordariomycetes</taxon>
        <taxon>Hypocreomycetidae</taxon>
        <taxon>Hypocreales</taxon>
        <taxon>Nectriaceae</taxon>
        <taxon>Dactylonectria</taxon>
    </lineage>
</organism>
<keyword evidence="3" id="KW-1185">Reference proteome</keyword>
<dbReference type="AlphaFoldDB" id="A0A9P9IP16"/>
<gene>
    <name evidence="2" type="ORF">EDB81DRAFT_910906</name>
</gene>